<protein>
    <submittedName>
        <fullName evidence="2">Sucrose-phosphate phosphatase subfamily</fullName>
    </submittedName>
</protein>
<dbReference type="AlphaFoldDB" id="A0A173XW40"/>
<accession>A0A173XW40</accession>
<reference evidence="2 3" key="1">
    <citation type="submission" date="2015-09" db="EMBL/GenBank/DDBJ databases">
        <authorList>
            <consortium name="Pathogen Informatics"/>
        </authorList>
    </citation>
    <scope>NUCLEOTIDE SEQUENCE [LARGE SCALE GENOMIC DNA]</scope>
    <source>
        <strain evidence="2 3">2789STDY5608828</strain>
    </source>
</reference>
<dbReference type="InterPro" id="IPR006380">
    <property type="entry name" value="SPP-like_dom"/>
</dbReference>
<dbReference type="InterPro" id="IPR023214">
    <property type="entry name" value="HAD_sf"/>
</dbReference>
<dbReference type="STRING" id="187979.ERS852385_00757"/>
<dbReference type="OrthoDB" id="1666512at2"/>
<sequence length="259" mass="29273">MEKRKILFACDLDNTLFHSYKNRAEGDVCVEYINGNPQSYMSSASIRMLHTICQSDRVEFMPLTTRSIEQYRRIDFPDGCNPDYALVGNGTNLLVRDKIDVAWQQTSACIEKRYHDILMDIYQRCEKDSHFHLAKIVDGMFINAICETVSKLMDCANEYSVLAVKNGLCANSSGRKLYIYPADFDKGESLSRFCDKFNFDGVLAAGDSTMDAGMLRYADAGISISSVLPYMQSVRLEDTVDGFGEKVLEWVCEQTDLAI</sequence>
<dbReference type="EMBL" id="CYYU01000003">
    <property type="protein sequence ID" value="CUN55829.1"/>
    <property type="molecule type" value="Genomic_DNA"/>
</dbReference>
<dbReference type="GO" id="GO:0003824">
    <property type="term" value="F:catalytic activity"/>
    <property type="evidence" value="ECO:0007669"/>
    <property type="project" value="UniProtKB-ARBA"/>
</dbReference>
<dbReference type="Proteomes" id="UP000095546">
    <property type="component" value="Unassembled WGS sequence"/>
</dbReference>
<evidence type="ECO:0000313" key="2">
    <source>
        <dbReference type="EMBL" id="CUN55829.1"/>
    </source>
</evidence>
<dbReference type="RefSeq" id="WP_055160850.1">
    <property type="nucleotide sequence ID" value="NZ_CABIWZ010000003.1"/>
</dbReference>
<evidence type="ECO:0000313" key="3">
    <source>
        <dbReference type="Proteomes" id="UP000095546"/>
    </source>
</evidence>
<keyword evidence="3" id="KW-1185">Reference proteome</keyword>
<organism evidence="2 3">
    <name type="scientific">Mitsuokella jalaludinii</name>
    <dbReference type="NCBI Taxonomy" id="187979"/>
    <lineage>
        <taxon>Bacteria</taxon>
        <taxon>Bacillati</taxon>
        <taxon>Bacillota</taxon>
        <taxon>Negativicutes</taxon>
        <taxon>Selenomonadales</taxon>
        <taxon>Selenomonadaceae</taxon>
        <taxon>Mitsuokella</taxon>
    </lineage>
</organism>
<name>A0A173XW40_9FIRM</name>
<dbReference type="SUPFAM" id="SSF56784">
    <property type="entry name" value="HAD-like"/>
    <property type="match status" value="1"/>
</dbReference>
<gene>
    <name evidence="2" type="ORF">ERS852385_00757</name>
</gene>
<dbReference type="Pfam" id="PF05116">
    <property type="entry name" value="S6PP"/>
    <property type="match status" value="1"/>
</dbReference>
<feature type="domain" description="Sucrose phosphatase-like" evidence="1">
    <location>
        <begin position="6"/>
        <end position="226"/>
    </location>
</feature>
<evidence type="ECO:0000259" key="1">
    <source>
        <dbReference type="Pfam" id="PF05116"/>
    </source>
</evidence>
<proteinExistence type="predicted"/>
<dbReference type="Gene3D" id="3.40.50.1000">
    <property type="entry name" value="HAD superfamily/HAD-like"/>
    <property type="match status" value="2"/>
</dbReference>
<dbReference type="InterPro" id="IPR036412">
    <property type="entry name" value="HAD-like_sf"/>
</dbReference>